<dbReference type="CDD" id="cd03424">
    <property type="entry name" value="NUDIX_ADPRase_Nudt5_UGPPase_Nudt14"/>
    <property type="match status" value="1"/>
</dbReference>
<evidence type="ECO:0000313" key="2">
    <source>
        <dbReference type="Proteomes" id="UP000704960"/>
    </source>
</evidence>
<proteinExistence type="predicted"/>
<comment type="caution">
    <text evidence="1">The sequence shown here is derived from an EMBL/GenBank/DDBJ whole genome shotgun (WGS) entry which is preliminary data.</text>
</comment>
<protein>
    <submittedName>
        <fullName evidence="1">NUDIX hydrolase</fullName>
    </submittedName>
</protein>
<name>A0A932YY12_9BACT</name>
<evidence type="ECO:0000313" key="1">
    <source>
        <dbReference type="EMBL" id="MBI4132351.1"/>
    </source>
</evidence>
<sequence>MSIAVPATLTVPERVGEPQVLASKFGRSLRVQRYRHPEGWEDDYSHWHADAYPSITLPVTTDRMVVAQWEFRYGIDRPMLEVSGGNRKPGQSAEDVAREELQQETGYAPGELILLNPEVYGDPASLTFPQALFLAMDCVCVGDPKPDRGEYIQIVKFPLTEWIGRIWAGEIKDQKTIAITMLALPHLNVGIGI</sequence>
<dbReference type="EMBL" id="JACQMJ010000008">
    <property type="protein sequence ID" value="MBI4132351.1"/>
    <property type="molecule type" value="Genomic_DNA"/>
</dbReference>
<dbReference type="Gene3D" id="3.90.79.10">
    <property type="entry name" value="Nucleoside Triphosphate Pyrophosphohydrolase"/>
    <property type="match status" value="1"/>
</dbReference>
<dbReference type="Proteomes" id="UP000704960">
    <property type="component" value="Unassembled WGS sequence"/>
</dbReference>
<dbReference type="AlphaFoldDB" id="A0A932YY12"/>
<dbReference type="InterPro" id="IPR015797">
    <property type="entry name" value="NUDIX_hydrolase-like_dom_sf"/>
</dbReference>
<reference evidence="1" key="1">
    <citation type="submission" date="2020-07" db="EMBL/GenBank/DDBJ databases">
        <title>Huge and variable diversity of episymbiotic CPR bacteria and DPANN archaea in groundwater ecosystems.</title>
        <authorList>
            <person name="He C.Y."/>
            <person name="Keren R."/>
            <person name="Whittaker M."/>
            <person name="Farag I.F."/>
            <person name="Doudna J."/>
            <person name="Cate J.H.D."/>
            <person name="Banfield J.F."/>
        </authorList>
    </citation>
    <scope>NUCLEOTIDE SEQUENCE</scope>
    <source>
        <strain evidence="1">NC_groundwater_1226_Ag_S-0.1um_59_124</strain>
    </source>
</reference>
<accession>A0A932YY12</accession>
<gene>
    <name evidence="1" type="ORF">HY474_01830</name>
</gene>
<dbReference type="GO" id="GO:0016787">
    <property type="term" value="F:hydrolase activity"/>
    <property type="evidence" value="ECO:0007669"/>
    <property type="project" value="UniProtKB-KW"/>
</dbReference>
<dbReference type="SUPFAM" id="SSF55811">
    <property type="entry name" value="Nudix"/>
    <property type="match status" value="1"/>
</dbReference>
<organism evidence="1 2">
    <name type="scientific">Candidatus Sungiibacteriota bacterium</name>
    <dbReference type="NCBI Taxonomy" id="2750080"/>
    <lineage>
        <taxon>Bacteria</taxon>
        <taxon>Candidatus Sungiibacteriota</taxon>
    </lineage>
</organism>
<keyword evidence="1" id="KW-0378">Hydrolase</keyword>